<comment type="caution">
    <text evidence="4">The sequence shown here is derived from an EMBL/GenBank/DDBJ whole genome shotgun (WGS) entry which is preliminary data.</text>
</comment>
<dbReference type="InterPro" id="IPR006600">
    <property type="entry name" value="HTH_CenpB_DNA-bd_dom"/>
</dbReference>
<keyword evidence="1" id="KW-0238">DNA-binding</keyword>
<gene>
    <name evidence="4" type="ORF">ANN_27493</name>
</gene>
<evidence type="ECO:0000259" key="3">
    <source>
        <dbReference type="PROSITE" id="PS51253"/>
    </source>
</evidence>
<protein>
    <recommendedName>
        <fullName evidence="3">HTH CENPB-type domain-containing protein</fullName>
    </recommendedName>
</protein>
<dbReference type="InterPro" id="IPR050863">
    <property type="entry name" value="CenT-Element_Derived"/>
</dbReference>
<dbReference type="EMBL" id="JAJSOF020000041">
    <property type="protein sequence ID" value="KAJ4425867.1"/>
    <property type="molecule type" value="Genomic_DNA"/>
</dbReference>
<feature type="domain" description="HTH CENPB-type" evidence="3">
    <location>
        <begin position="18"/>
        <end position="93"/>
    </location>
</feature>
<accession>A0ABQ8RW58</accession>
<dbReference type="PROSITE" id="PS51253">
    <property type="entry name" value="HTH_CENPB"/>
    <property type="match status" value="1"/>
</dbReference>
<dbReference type="Pfam" id="PF03184">
    <property type="entry name" value="DDE_1"/>
    <property type="match status" value="1"/>
</dbReference>
<dbReference type="PANTHER" id="PTHR19303:SF71">
    <property type="entry name" value="ZINC FINGER PHD-TYPE DOMAIN-CONTAINING PROTEIN"/>
    <property type="match status" value="1"/>
</dbReference>
<evidence type="ECO:0000256" key="1">
    <source>
        <dbReference type="ARBA" id="ARBA00023125"/>
    </source>
</evidence>
<proteinExistence type="predicted"/>
<dbReference type="InterPro" id="IPR004875">
    <property type="entry name" value="DDE_SF_endonuclease_dom"/>
</dbReference>
<evidence type="ECO:0000256" key="2">
    <source>
        <dbReference type="SAM" id="MobiDB-lite"/>
    </source>
</evidence>
<feature type="region of interest" description="Disordered" evidence="2">
    <location>
        <begin position="334"/>
        <end position="401"/>
    </location>
</feature>
<evidence type="ECO:0000313" key="4">
    <source>
        <dbReference type="EMBL" id="KAJ4425867.1"/>
    </source>
</evidence>
<feature type="compositionally biased region" description="Basic and acidic residues" evidence="2">
    <location>
        <begin position="350"/>
        <end position="366"/>
    </location>
</feature>
<evidence type="ECO:0000313" key="5">
    <source>
        <dbReference type="Proteomes" id="UP001148838"/>
    </source>
</evidence>
<feature type="compositionally biased region" description="Polar residues" evidence="2">
    <location>
        <begin position="491"/>
        <end position="504"/>
    </location>
</feature>
<feature type="region of interest" description="Disordered" evidence="2">
    <location>
        <begin position="419"/>
        <end position="504"/>
    </location>
</feature>
<dbReference type="Pfam" id="PF03221">
    <property type="entry name" value="HTH_Tnp_Tc5"/>
    <property type="match status" value="1"/>
</dbReference>
<name>A0ABQ8RW58_PERAM</name>
<dbReference type="Proteomes" id="UP001148838">
    <property type="component" value="Unassembled WGS sequence"/>
</dbReference>
<organism evidence="4 5">
    <name type="scientific">Periplaneta americana</name>
    <name type="common">American cockroach</name>
    <name type="synonym">Blatta americana</name>
    <dbReference type="NCBI Taxonomy" id="6978"/>
    <lineage>
        <taxon>Eukaryota</taxon>
        <taxon>Metazoa</taxon>
        <taxon>Ecdysozoa</taxon>
        <taxon>Arthropoda</taxon>
        <taxon>Hexapoda</taxon>
        <taxon>Insecta</taxon>
        <taxon>Pterygota</taxon>
        <taxon>Neoptera</taxon>
        <taxon>Polyneoptera</taxon>
        <taxon>Dictyoptera</taxon>
        <taxon>Blattodea</taxon>
        <taxon>Blattoidea</taxon>
        <taxon>Blattidae</taxon>
        <taxon>Blattinae</taxon>
        <taxon>Periplaneta</taxon>
    </lineage>
</organism>
<feature type="compositionally biased region" description="Basic residues" evidence="2">
    <location>
        <begin position="464"/>
        <end position="477"/>
    </location>
</feature>
<dbReference type="PANTHER" id="PTHR19303">
    <property type="entry name" value="TRANSPOSON"/>
    <property type="match status" value="1"/>
</dbReference>
<reference evidence="4 5" key="1">
    <citation type="journal article" date="2022" name="Allergy">
        <title>Genome assembly and annotation of Periplaneta americana reveal a comprehensive cockroach allergen profile.</title>
        <authorList>
            <person name="Wang L."/>
            <person name="Xiong Q."/>
            <person name="Saelim N."/>
            <person name="Wang L."/>
            <person name="Nong W."/>
            <person name="Wan A.T."/>
            <person name="Shi M."/>
            <person name="Liu X."/>
            <person name="Cao Q."/>
            <person name="Hui J.H.L."/>
            <person name="Sookrung N."/>
            <person name="Leung T.F."/>
            <person name="Tungtrongchitr A."/>
            <person name="Tsui S.K.W."/>
        </authorList>
    </citation>
    <scope>NUCLEOTIDE SEQUENCE [LARGE SCALE GENOMIC DNA]</scope>
    <source>
        <strain evidence="4">PWHHKU_190912</strain>
    </source>
</reference>
<sequence>MAGKVAKRDVDPNILVKERLGRKPILPEKIEKELVEYCLLMESKFYGLTRNDIRRIAYQLAVRNGIRNNFIDDMAGRVWFDHFMNRHKHQLSIRKPEGTSLARAIGFNKESVMNFFDLLKAEYVKHCYLPDRIFNVDETGLKIVQSKLPHVIGLKGKKQIGALTAAERGSLVTIIACMKPPGAIGRCHPSGRVQSYLFTEWFSHFIQQTKPTAESPVLLILDGHFSHTRNLDIIIKAKENHVTILCLLPHTTHKLQPLDTTFMGPLKTYYSEEVRQALRTGGMDTYDIAEKFANSYLKVQTGAIAVSGFKCTGIYPLNRNVFSDNDFIAAQNEAVQSEQDGDDNDDDDDDHRYGSEYRAVSRKDGEKPEEETGSPSTSVIHVTPQDISPVPSARKKTSNRCRKALSATVITSSPYKDALKSSIDKKAAKPNPKKKGTPSRKAFSGDRNHNNQPGTSKRAMKNEKRGRRRRLFPKRRRTADETSSDEEETRLSSGSSNLSEHIGQ</sequence>
<keyword evidence="5" id="KW-1185">Reference proteome</keyword>
<feature type="compositionally biased region" description="Acidic residues" evidence="2">
    <location>
        <begin position="339"/>
        <end position="349"/>
    </location>
</feature>